<dbReference type="InterPro" id="IPR039374">
    <property type="entry name" value="SIP_fam"/>
</dbReference>
<dbReference type="Pfam" id="PF08021">
    <property type="entry name" value="FAD_binding_9"/>
    <property type="match status" value="1"/>
</dbReference>
<dbReference type="InterPro" id="IPR039261">
    <property type="entry name" value="FNR_nucleotide-bd"/>
</dbReference>
<organism evidence="3 4">
    <name type="scientific">Leekyejoonella antrihumi</name>
    <dbReference type="NCBI Taxonomy" id="1660198"/>
    <lineage>
        <taxon>Bacteria</taxon>
        <taxon>Bacillati</taxon>
        <taxon>Actinomycetota</taxon>
        <taxon>Actinomycetes</taxon>
        <taxon>Micrococcales</taxon>
        <taxon>Dermacoccaceae</taxon>
        <taxon>Leekyejoonella</taxon>
    </lineage>
</organism>
<dbReference type="Gene3D" id="2.40.30.10">
    <property type="entry name" value="Translation factors"/>
    <property type="match status" value="1"/>
</dbReference>
<accession>A0A563DY37</accession>
<dbReference type="PROSITE" id="PS51384">
    <property type="entry name" value="FAD_FR"/>
    <property type="match status" value="1"/>
</dbReference>
<name>A0A563DY37_9MICO</name>
<evidence type="ECO:0000313" key="4">
    <source>
        <dbReference type="Proteomes" id="UP000320244"/>
    </source>
</evidence>
<dbReference type="EMBL" id="VCQV01000026">
    <property type="protein sequence ID" value="TWP34584.1"/>
    <property type="molecule type" value="Genomic_DNA"/>
</dbReference>
<evidence type="ECO:0000259" key="2">
    <source>
        <dbReference type="PROSITE" id="PS51384"/>
    </source>
</evidence>
<feature type="region of interest" description="Disordered" evidence="1">
    <location>
        <begin position="257"/>
        <end position="281"/>
    </location>
</feature>
<dbReference type="InterPro" id="IPR017927">
    <property type="entry name" value="FAD-bd_FR_type"/>
</dbReference>
<dbReference type="PANTHER" id="PTHR30157:SF0">
    <property type="entry name" value="NADPH-DEPENDENT FERRIC-CHELATE REDUCTASE"/>
    <property type="match status" value="1"/>
</dbReference>
<evidence type="ECO:0000313" key="3">
    <source>
        <dbReference type="EMBL" id="TWP34584.1"/>
    </source>
</evidence>
<dbReference type="InterPro" id="IPR007037">
    <property type="entry name" value="SIP_rossman_dom"/>
</dbReference>
<dbReference type="PANTHER" id="PTHR30157">
    <property type="entry name" value="FERRIC REDUCTASE, NADPH-DEPENDENT"/>
    <property type="match status" value="1"/>
</dbReference>
<dbReference type="InterPro" id="IPR017938">
    <property type="entry name" value="Riboflavin_synthase-like_b-brl"/>
</dbReference>
<sequence>MSTKTSRGRSQAMLTVQRVEWLTDHMVRVVAGGPGFDDFHNNEFTDRYVKIYFARPGLDLRPPFDVKALRKTMDPGGLPVTRTYTVRWVDEASKTLAIDFVVHGDEGLAGPWAASAQPGDTFVVGGPGGKYAPTEDVDWHLFAGDESAIPAIGAALEALPADAVGMAYLEVDSLELAPEVKAPRGVEIRLVCRAGEGQNPERLRDAVAAGPWPDAEMEVFAHGERAAMKALRKLLKGRGVDRHRISLSGYWAEGRTEDRFSPASGRYPQVEKREPIGQIAD</sequence>
<comment type="caution">
    <text evidence="3">The sequence shown here is derived from an EMBL/GenBank/DDBJ whole genome shotgun (WGS) entry which is preliminary data.</text>
</comment>
<dbReference type="Gene3D" id="3.40.50.80">
    <property type="entry name" value="Nucleotide-binding domain of ferredoxin-NADP reductase (FNR) module"/>
    <property type="match status" value="1"/>
</dbReference>
<dbReference type="SUPFAM" id="SSF63380">
    <property type="entry name" value="Riboflavin synthase domain-like"/>
    <property type="match status" value="1"/>
</dbReference>
<dbReference type="Proteomes" id="UP000320244">
    <property type="component" value="Unassembled WGS sequence"/>
</dbReference>
<dbReference type="OrthoDB" id="9814826at2"/>
<dbReference type="RefSeq" id="WP_146318633.1">
    <property type="nucleotide sequence ID" value="NZ_VCQV01000026.1"/>
</dbReference>
<keyword evidence="4" id="KW-1185">Reference proteome</keyword>
<dbReference type="GO" id="GO:0016491">
    <property type="term" value="F:oxidoreductase activity"/>
    <property type="evidence" value="ECO:0007669"/>
    <property type="project" value="InterPro"/>
</dbReference>
<protein>
    <submittedName>
        <fullName evidence="3">Siderophore-interacting protein</fullName>
    </submittedName>
</protein>
<dbReference type="CDD" id="cd06193">
    <property type="entry name" value="siderophore_interacting"/>
    <property type="match status" value="1"/>
</dbReference>
<feature type="domain" description="FAD-binding FR-type" evidence="2">
    <location>
        <begin position="9"/>
        <end position="134"/>
    </location>
</feature>
<reference evidence="3 4" key="1">
    <citation type="submission" date="2019-05" db="EMBL/GenBank/DDBJ databases">
        <authorList>
            <person name="Lee S.D."/>
        </authorList>
    </citation>
    <scope>NUCLEOTIDE SEQUENCE [LARGE SCALE GENOMIC DNA]</scope>
    <source>
        <strain evidence="3 4">C5-26</strain>
    </source>
</reference>
<dbReference type="AlphaFoldDB" id="A0A563DY37"/>
<dbReference type="InterPro" id="IPR013113">
    <property type="entry name" value="SIP_FAD-bd"/>
</dbReference>
<dbReference type="Pfam" id="PF04954">
    <property type="entry name" value="SIP"/>
    <property type="match status" value="1"/>
</dbReference>
<evidence type="ECO:0000256" key="1">
    <source>
        <dbReference type="SAM" id="MobiDB-lite"/>
    </source>
</evidence>
<reference evidence="3 4" key="2">
    <citation type="submission" date="2019-08" db="EMBL/GenBank/DDBJ databases">
        <title>Jejuicoccus antrihumi gen. nov., sp. nov., a new member of the family Dermacoccaceae isolated from a cave.</title>
        <authorList>
            <person name="Schumann P."/>
            <person name="Kim I.S."/>
        </authorList>
    </citation>
    <scope>NUCLEOTIDE SEQUENCE [LARGE SCALE GENOMIC DNA]</scope>
    <source>
        <strain evidence="3 4">C5-26</strain>
    </source>
</reference>
<proteinExistence type="predicted"/>
<gene>
    <name evidence="3" type="ORF">FGL98_16955</name>
</gene>